<comment type="caution">
    <text evidence="2">The sequence shown here is derived from an EMBL/GenBank/DDBJ whole genome shotgun (WGS) entry which is preliminary data.</text>
</comment>
<keyword evidence="1" id="KW-0472">Membrane</keyword>
<dbReference type="PROSITE" id="PS51257">
    <property type="entry name" value="PROKAR_LIPOPROTEIN"/>
    <property type="match status" value="1"/>
</dbReference>
<reference evidence="2 3" key="1">
    <citation type="submission" date="2014-06" db="EMBL/GenBank/DDBJ databases">
        <title>Saccharopolyspora rectivirgula DSM-43113 Genome sequencing.</title>
        <authorList>
            <person name="Barrera C."/>
            <person name="Millon L."/>
            <person name="Rognon B."/>
            <person name="Zaugg C."/>
            <person name="Monod M."/>
        </authorList>
    </citation>
    <scope>NUCLEOTIDE SEQUENCE [LARGE SCALE GENOMIC DNA]</scope>
    <source>
        <strain evidence="2 3">DSM 43113</strain>
    </source>
</reference>
<name>A0A073BC98_9PSEU</name>
<dbReference type="STRING" id="28042.GU90_04685"/>
<protein>
    <submittedName>
        <fullName evidence="2">Uncharacterized protein</fullName>
    </submittedName>
</protein>
<keyword evidence="3" id="KW-1185">Reference proteome</keyword>
<keyword evidence="1" id="KW-0812">Transmembrane</keyword>
<proteinExistence type="predicted"/>
<keyword evidence="1" id="KW-1133">Transmembrane helix</keyword>
<organism evidence="2 3">
    <name type="scientific">Saccharopolyspora rectivirgula</name>
    <dbReference type="NCBI Taxonomy" id="28042"/>
    <lineage>
        <taxon>Bacteria</taxon>
        <taxon>Bacillati</taxon>
        <taxon>Actinomycetota</taxon>
        <taxon>Actinomycetes</taxon>
        <taxon>Pseudonocardiales</taxon>
        <taxon>Pseudonocardiaceae</taxon>
        <taxon>Saccharopolyspora</taxon>
    </lineage>
</organism>
<gene>
    <name evidence="2" type="ORF">GU90_04685</name>
</gene>
<evidence type="ECO:0000256" key="1">
    <source>
        <dbReference type="SAM" id="Phobius"/>
    </source>
</evidence>
<evidence type="ECO:0000313" key="2">
    <source>
        <dbReference type="EMBL" id="KEI45404.1"/>
    </source>
</evidence>
<dbReference type="Proteomes" id="UP000031419">
    <property type="component" value="Unassembled WGS sequence"/>
</dbReference>
<sequence length="103" mass="11732">MRAFQYLLAQDHATAASPLFIAVACVVLVGGCTALALVLMRNRFKNPGEQERLIAQHFDGRPEVYLNKAHWSIGEEQIRRIAHEHGYQPAPSPYRALAFRRFR</sequence>
<dbReference type="OrthoDB" id="9812295at2"/>
<dbReference type="AlphaFoldDB" id="A0A073BC98"/>
<accession>A0A073BC98</accession>
<dbReference type="RefSeq" id="WP_029722448.1">
    <property type="nucleotide sequence ID" value="NZ_JAJUIW010000010.1"/>
</dbReference>
<dbReference type="EMBL" id="JNVU01000013">
    <property type="protein sequence ID" value="KEI45404.1"/>
    <property type="molecule type" value="Genomic_DNA"/>
</dbReference>
<feature type="transmembrane region" description="Helical" evidence="1">
    <location>
        <begin position="20"/>
        <end position="40"/>
    </location>
</feature>
<evidence type="ECO:0000313" key="3">
    <source>
        <dbReference type="Proteomes" id="UP000031419"/>
    </source>
</evidence>